<sequence length="396" mass="43802">MKCWGAIWAKNGQLKAAWMEIGLLRSGLAELGNYAVLEPLAAAALGWRYRLMKHSESFETVIGGVTNFFNTKKDAQTSKMLACHPAKKLSFNRSISDGDLVIVYEKHESMKAVTNRFGVFKHSDWIGKQFGSKVFSSKGGFVYLLAPTPELWTLVLNHRTQILYIADISFVITYLEIVPGCVVLESGTGSGSLTTSLARAVAPSGHVNTFDFHEQRAESARADFEKTGLSSLVTVKVRDIQGEGFPDDFTGMADSVFLDLPQPWLTIPSAAKVKYNEHAKHSAPTSQVVLHFLLPVPLYIFLRLIEYPCKFLAVYKDIRTFEVLLRTYEVREEKMQSITGDGDGSNGSVPKKRRQCSDGSYVLSSSPSISSVMARPCGDARGHTGYLTFARVKCFS</sequence>
<dbReference type="AlphaFoldDB" id="A0AAQ3MPI9"/>
<dbReference type="Gene3D" id="3.40.50.150">
    <property type="entry name" value="Vaccinia Virus protein VP39"/>
    <property type="match status" value="1"/>
</dbReference>
<evidence type="ECO:0000259" key="9">
    <source>
        <dbReference type="Pfam" id="PF08704"/>
    </source>
</evidence>
<reference evidence="10 11" key="1">
    <citation type="journal article" date="2023" name="Life. Sci Alliance">
        <title>Evolutionary insights into 3D genome organization and epigenetic landscape of Vigna mungo.</title>
        <authorList>
            <person name="Junaid A."/>
            <person name="Singh B."/>
            <person name="Bhatia S."/>
        </authorList>
    </citation>
    <scope>NUCLEOTIDE SEQUENCE [LARGE SCALE GENOMIC DNA]</scope>
    <source>
        <strain evidence="10">Urdbean</strain>
    </source>
</reference>
<gene>
    <name evidence="10" type="ORF">V8G54_033701</name>
</gene>
<proteinExistence type="predicted"/>
<feature type="region of interest" description="Disordered" evidence="8">
    <location>
        <begin position="335"/>
        <end position="371"/>
    </location>
</feature>
<name>A0AAQ3MPI9_VIGMU</name>
<evidence type="ECO:0000313" key="11">
    <source>
        <dbReference type="Proteomes" id="UP001374535"/>
    </source>
</evidence>
<dbReference type="PROSITE" id="PS51620">
    <property type="entry name" value="SAM_TRM61"/>
    <property type="match status" value="1"/>
</dbReference>
<evidence type="ECO:0000256" key="2">
    <source>
        <dbReference type="ARBA" id="ARBA00012796"/>
    </source>
</evidence>
<comment type="subcellular location">
    <subcellularLocation>
        <location evidence="1">Nucleus</location>
    </subcellularLocation>
</comment>
<keyword evidence="7" id="KW-0539">Nucleus</keyword>
<dbReference type="Pfam" id="PF08704">
    <property type="entry name" value="GCD14"/>
    <property type="match status" value="2"/>
</dbReference>
<dbReference type="InterPro" id="IPR029063">
    <property type="entry name" value="SAM-dependent_MTases_sf"/>
</dbReference>
<evidence type="ECO:0000256" key="7">
    <source>
        <dbReference type="ARBA" id="ARBA00023242"/>
    </source>
</evidence>
<evidence type="ECO:0000256" key="3">
    <source>
        <dbReference type="ARBA" id="ARBA00022603"/>
    </source>
</evidence>
<accession>A0AAQ3MPI9</accession>
<dbReference type="GO" id="GO:0031515">
    <property type="term" value="C:tRNA (m1A) methyltransferase complex"/>
    <property type="evidence" value="ECO:0007669"/>
    <property type="project" value="InterPro"/>
</dbReference>
<evidence type="ECO:0000256" key="5">
    <source>
        <dbReference type="ARBA" id="ARBA00022691"/>
    </source>
</evidence>
<evidence type="ECO:0000313" key="10">
    <source>
        <dbReference type="EMBL" id="WVY94613.1"/>
    </source>
</evidence>
<keyword evidence="11" id="KW-1185">Reference proteome</keyword>
<evidence type="ECO:0000256" key="1">
    <source>
        <dbReference type="ARBA" id="ARBA00004123"/>
    </source>
</evidence>
<dbReference type="Proteomes" id="UP001374535">
    <property type="component" value="Chromosome 10"/>
</dbReference>
<dbReference type="GO" id="GO:0005634">
    <property type="term" value="C:nucleus"/>
    <property type="evidence" value="ECO:0007669"/>
    <property type="project" value="UniProtKB-SubCell"/>
</dbReference>
<keyword evidence="3" id="KW-0489">Methyltransferase</keyword>
<dbReference type="GO" id="GO:0160107">
    <property type="term" value="F:tRNA (adenine(58)-N1)-methyltransferase activity"/>
    <property type="evidence" value="ECO:0007669"/>
    <property type="project" value="UniProtKB-EC"/>
</dbReference>
<evidence type="ECO:0000256" key="8">
    <source>
        <dbReference type="SAM" id="MobiDB-lite"/>
    </source>
</evidence>
<dbReference type="Gene3D" id="3.10.330.20">
    <property type="match status" value="1"/>
</dbReference>
<evidence type="ECO:0000256" key="6">
    <source>
        <dbReference type="ARBA" id="ARBA00022694"/>
    </source>
</evidence>
<organism evidence="10 11">
    <name type="scientific">Vigna mungo</name>
    <name type="common">Black gram</name>
    <name type="synonym">Phaseolus mungo</name>
    <dbReference type="NCBI Taxonomy" id="3915"/>
    <lineage>
        <taxon>Eukaryota</taxon>
        <taxon>Viridiplantae</taxon>
        <taxon>Streptophyta</taxon>
        <taxon>Embryophyta</taxon>
        <taxon>Tracheophyta</taxon>
        <taxon>Spermatophyta</taxon>
        <taxon>Magnoliopsida</taxon>
        <taxon>eudicotyledons</taxon>
        <taxon>Gunneridae</taxon>
        <taxon>Pentapetalae</taxon>
        <taxon>rosids</taxon>
        <taxon>fabids</taxon>
        <taxon>Fabales</taxon>
        <taxon>Fabaceae</taxon>
        <taxon>Papilionoideae</taxon>
        <taxon>50 kb inversion clade</taxon>
        <taxon>NPAAA clade</taxon>
        <taxon>indigoferoid/millettioid clade</taxon>
        <taxon>Phaseoleae</taxon>
        <taxon>Vigna</taxon>
    </lineage>
</organism>
<keyword evidence="5" id="KW-0949">S-adenosyl-L-methionine</keyword>
<keyword evidence="6" id="KW-0819">tRNA processing</keyword>
<feature type="domain" description="tRNA (adenine(58)-N(1))-methyltransferase catalytic subunit TRM61 C-terminal" evidence="9">
    <location>
        <begin position="315"/>
        <end position="391"/>
    </location>
</feature>
<dbReference type="InterPro" id="IPR014816">
    <property type="entry name" value="tRNA_MeTrfase_Gcd14"/>
</dbReference>
<dbReference type="GO" id="GO:0030488">
    <property type="term" value="P:tRNA methylation"/>
    <property type="evidence" value="ECO:0007669"/>
    <property type="project" value="InterPro"/>
</dbReference>
<dbReference type="SUPFAM" id="SSF53335">
    <property type="entry name" value="S-adenosyl-L-methionine-dependent methyltransferases"/>
    <property type="match status" value="1"/>
</dbReference>
<dbReference type="PANTHER" id="PTHR12133">
    <property type="entry name" value="TRNA (ADENINE(58)-N(1))-METHYLTRANSFERASE"/>
    <property type="match status" value="1"/>
</dbReference>
<dbReference type="EC" id="2.1.1.220" evidence="2"/>
<protein>
    <recommendedName>
        <fullName evidence="2">tRNA (adenine(58)-N(1))-methyltransferase</fullName>
        <ecNumber evidence="2">2.1.1.220</ecNumber>
    </recommendedName>
</protein>
<dbReference type="PANTHER" id="PTHR12133:SF2">
    <property type="entry name" value="TRNA (ADENINE(58)-N(1))-METHYLTRANSFERASE CATALYTIC SUBUNIT TRMT61A"/>
    <property type="match status" value="1"/>
</dbReference>
<keyword evidence="4" id="KW-0808">Transferase</keyword>
<dbReference type="EMBL" id="CP144691">
    <property type="protein sequence ID" value="WVY94613.1"/>
    <property type="molecule type" value="Genomic_DNA"/>
</dbReference>
<dbReference type="InterPro" id="IPR049470">
    <property type="entry name" value="TRM61_C"/>
</dbReference>
<feature type="domain" description="tRNA (adenine(58)-N(1))-methyltransferase catalytic subunit TRM61 C-terminal" evidence="9">
    <location>
        <begin position="140"/>
        <end position="274"/>
    </location>
</feature>
<feature type="compositionally biased region" description="Low complexity" evidence="8">
    <location>
        <begin position="360"/>
        <end position="371"/>
    </location>
</feature>
<evidence type="ECO:0000256" key="4">
    <source>
        <dbReference type="ARBA" id="ARBA00022679"/>
    </source>
</evidence>